<gene>
    <name evidence="2" type="ORF">Egran_01847</name>
</gene>
<evidence type="ECO:0000256" key="1">
    <source>
        <dbReference type="SAM" id="Phobius"/>
    </source>
</evidence>
<keyword evidence="1" id="KW-0812">Transmembrane</keyword>
<keyword evidence="1" id="KW-1133">Transmembrane helix</keyword>
<feature type="transmembrane region" description="Helical" evidence="1">
    <location>
        <begin position="241"/>
        <end position="261"/>
    </location>
</feature>
<reference evidence="2 3" key="1">
    <citation type="journal article" date="2015" name="Environ. Microbiol.">
        <title>Metagenome sequence of Elaphomyces granulatus from sporocarp tissue reveals Ascomycota ectomycorrhizal fingerprints of genome expansion and a Proteobacteria-rich microbiome.</title>
        <authorList>
            <person name="Quandt C.A."/>
            <person name="Kohler A."/>
            <person name="Hesse C.N."/>
            <person name="Sharpton T.J."/>
            <person name="Martin F."/>
            <person name="Spatafora J.W."/>
        </authorList>
    </citation>
    <scope>NUCLEOTIDE SEQUENCE [LARGE SCALE GENOMIC DNA]</scope>
    <source>
        <strain evidence="2 3">OSC145934</strain>
    </source>
</reference>
<keyword evidence="3" id="KW-1185">Reference proteome</keyword>
<dbReference type="InterPro" id="IPR052413">
    <property type="entry name" value="SUR7_domain"/>
</dbReference>
<feature type="transmembrane region" description="Helical" evidence="1">
    <location>
        <begin position="165"/>
        <end position="186"/>
    </location>
</feature>
<sequence length="328" mass="35685">MGKAGRIACIFTPYVLTIASLICLILVGLGNTNKDSSTLNNLYFFRADTSGFKNVTASSTLNDIAVEAGRLNEKVGDQLLNELKSAELNLTLNDFYDIGLWNYCTGNKTDGNFKTTFCSNRQSAFWFDPVSVWHLNSTSANSTQILPDNLQKALTVYRNVAKWMFLAYIIAFLSTAAELIVGIFAICSRWGSCATSIVSAIAFGFTLAASITSTALFAVLAGTFDTVLKVYNIKGSVGTNMLATTWLAVVFALGAVLFWLLSSCCCSGRSPYHGDRRGRRVTAEKAPYTYERVGSPYMGGPQTGPTVPGHNVPLQNMKGQAYEPFRHV</sequence>
<dbReference type="InterPro" id="IPR009571">
    <property type="entry name" value="SUR7/Rim9-like_fungi"/>
</dbReference>
<dbReference type="EMBL" id="NPHW01002958">
    <property type="protein sequence ID" value="OXV10393.1"/>
    <property type="molecule type" value="Genomic_DNA"/>
</dbReference>
<dbReference type="PANTHER" id="PTHR28019">
    <property type="entry name" value="CELL MEMBRANE PROTEIN YLR413W-RELATED"/>
    <property type="match status" value="1"/>
</dbReference>
<dbReference type="PANTHER" id="PTHR28019:SF3">
    <property type="entry name" value="INTEGRAL MEMBRANE PROTEIN (AFU_ORTHOLOGUE AFUA_6G07470)"/>
    <property type="match status" value="1"/>
</dbReference>
<keyword evidence="1" id="KW-0472">Membrane</keyword>
<proteinExistence type="predicted"/>
<evidence type="ECO:0008006" key="4">
    <source>
        <dbReference type="Google" id="ProtNLM"/>
    </source>
</evidence>
<dbReference type="AlphaFoldDB" id="A0A232M1Z1"/>
<name>A0A232M1Z1_9EURO</name>
<evidence type="ECO:0000313" key="2">
    <source>
        <dbReference type="EMBL" id="OXV10393.1"/>
    </source>
</evidence>
<dbReference type="GO" id="GO:0031505">
    <property type="term" value="P:fungal-type cell wall organization"/>
    <property type="evidence" value="ECO:0007669"/>
    <property type="project" value="TreeGrafter"/>
</dbReference>
<comment type="caution">
    <text evidence="2">The sequence shown here is derived from an EMBL/GenBank/DDBJ whole genome shotgun (WGS) entry which is preliminary data.</text>
</comment>
<organism evidence="2 3">
    <name type="scientific">Elaphomyces granulatus</name>
    <dbReference type="NCBI Taxonomy" id="519963"/>
    <lineage>
        <taxon>Eukaryota</taxon>
        <taxon>Fungi</taxon>
        <taxon>Dikarya</taxon>
        <taxon>Ascomycota</taxon>
        <taxon>Pezizomycotina</taxon>
        <taxon>Eurotiomycetes</taxon>
        <taxon>Eurotiomycetidae</taxon>
        <taxon>Eurotiales</taxon>
        <taxon>Elaphomycetaceae</taxon>
        <taxon>Elaphomyces</taxon>
    </lineage>
</organism>
<dbReference type="OrthoDB" id="4480814at2759"/>
<dbReference type="GO" id="GO:0005886">
    <property type="term" value="C:plasma membrane"/>
    <property type="evidence" value="ECO:0007669"/>
    <property type="project" value="InterPro"/>
</dbReference>
<accession>A0A232M1Z1</accession>
<protein>
    <recommendedName>
        <fullName evidence="4">Integral membrane protein</fullName>
    </recommendedName>
</protein>
<dbReference type="GO" id="GO:0051285">
    <property type="term" value="C:cell cortex of cell tip"/>
    <property type="evidence" value="ECO:0007669"/>
    <property type="project" value="TreeGrafter"/>
</dbReference>
<evidence type="ECO:0000313" key="3">
    <source>
        <dbReference type="Proteomes" id="UP000243515"/>
    </source>
</evidence>
<dbReference type="Proteomes" id="UP000243515">
    <property type="component" value="Unassembled WGS sequence"/>
</dbReference>
<dbReference type="Pfam" id="PF06687">
    <property type="entry name" value="SUR7"/>
    <property type="match status" value="1"/>
</dbReference>
<feature type="transmembrane region" description="Helical" evidence="1">
    <location>
        <begin position="7"/>
        <end position="29"/>
    </location>
</feature>
<feature type="transmembrane region" description="Helical" evidence="1">
    <location>
        <begin position="198"/>
        <end position="221"/>
    </location>
</feature>